<dbReference type="RefSeq" id="WP_051527544.1">
    <property type="nucleotide sequence ID" value="NZ_JAUESS010000001.1"/>
</dbReference>
<comment type="function">
    <text evidence="8">Murein-degrading enzyme that degrades murein glycan strands and insoluble, high-molecular weight murein sacculi, with the concomitant formation of a 1,6-anhydromuramoyl product. Lytic transglycosylases (LTs) play an integral role in the metabolism of the peptidoglycan (PG) sacculus. Their lytic action creates space within the PG sacculus to allow for its expansion as well as for the insertion of various structures such as secretion systems and flagella.</text>
</comment>
<dbReference type="InterPro" id="IPR000189">
    <property type="entry name" value="Transglyc_AS"/>
</dbReference>
<dbReference type="PANTHER" id="PTHR35936">
    <property type="entry name" value="MEMBRANE-BOUND LYTIC MUREIN TRANSGLYCOSYLASE F"/>
    <property type="match status" value="1"/>
</dbReference>
<dbReference type="CDD" id="cd01009">
    <property type="entry name" value="PBP2_YfhD_N"/>
    <property type="match status" value="1"/>
</dbReference>
<dbReference type="InterPro" id="IPR023346">
    <property type="entry name" value="Lysozyme-like_dom_sf"/>
</dbReference>
<comment type="caution">
    <text evidence="8">Lacks conserved residue(s) required for the propagation of feature annotation.</text>
</comment>
<dbReference type="HAMAP" id="MF_02016">
    <property type="entry name" value="MltF"/>
    <property type="match status" value="1"/>
</dbReference>
<comment type="similarity">
    <text evidence="1">Belongs to the transglycosylase Slt family.</text>
</comment>
<dbReference type="SUPFAM" id="SSF53850">
    <property type="entry name" value="Periplasmic binding protein-like II"/>
    <property type="match status" value="1"/>
</dbReference>
<evidence type="ECO:0000256" key="3">
    <source>
        <dbReference type="ARBA" id="ARBA00022729"/>
    </source>
</evidence>
<evidence type="ECO:0000256" key="6">
    <source>
        <dbReference type="ARBA" id="ARBA00023239"/>
    </source>
</evidence>
<dbReference type="GO" id="GO:0016829">
    <property type="term" value="F:lyase activity"/>
    <property type="evidence" value="ECO:0007669"/>
    <property type="project" value="UniProtKB-KW"/>
</dbReference>
<dbReference type="InterPro" id="IPR023703">
    <property type="entry name" value="MltF"/>
</dbReference>
<evidence type="ECO:0000313" key="11">
    <source>
        <dbReference type="Proteomes" id="UP001589628"/>
    </source>
</evidence>
<keyword evidence="5 8" id="KW-0998">Cell outer membrane</keyword>
<feature type="region of interest" description="LT domain" evidence="8">
    <location>
        <begin position="267"/>
        <end position="481"/>
    </location>
</feature>
<organism evidence="10 11">
    <name type="scientific">Balneatrix alpica</name>
    <dbReference type="NCBI Taxonomy" id="75684"/>
    <lineage>
        <taxon>Bacteria</taxon>
        <taxon>Pseudomonadati</taxon>
        <taxon>Pseudomonadota</taxon>
        <taxon>Gammaproteobacteria</taxon>
        <taxon>Oceanospirillales</taxon>
        <taxon>Balneatrichaceae</taxon>
        <taxon>Balneatrix</taxon>
    </lineage>
</organism>
<evidence type="ECO:0000256" key="1">
    <source>
        <dbReference type="ARBA" id="ARBA00007734"/>
    </source>
</evidence>
<comment type="catalytic activity">
    <reaction evidence="8">
        <text>Exolytic cleavage of the (1-&gt;4)-beta-glycosidic linkage between N-acetylmuramic acid (MurNAc) and N-acetylglucosamine (GlcNAc) residues in peptidoglycan, from either the reducing or the non-reducing ends of the peptidoglycan chains, with concomitant formation of a 1,6-anhydrobond in the MurNAc residue.</text>
        <dbReference type="EC" id="4.2.2.n1"/>
    </reaction>
</comment>
<comment type="subcellular location">
    <subcellularLocation>
        <location evidence="8">Cell outer membrane</location>
        <topology evidence="8">Peripheral membrane protein</topology>
    </subcellularLocation>
    <text evidence="8">Attached to the inner leaflet of the outer membrane.</text>
</comment>
<evidence type="ECO:0000313" key="10">
    <source>
        <dbReference type="EMBL" id="MFB9886805.1"/>
    </source>
</evidence>
<accession>A0ABV5ZBY9</accession>
<comment type="similarity">
    <text evidence="2">Belongs to the bacterial solute-binding protein 3 family.</text>
</comment>
<comment type="similarity">
    <text evidence="8">In the C-terminal section; belongs to the transglycosylase Slt family.</text>
</comment>
<comment type="domain">
    <text evidence="8">The N-terminal domain does not have lytic activity and probably modulates enzymatic activity. The C-terminal domain is the catalytic active domain.</text>
</comment>
<evidence type="ECO:0000256" key="7">
    <source>
        <dbReference type="ARBA" id="ARBA00023316"/>
    </source>
</evidence>
<protein>
    <recommendedName>
        <fullName evidence="8">Membrane-bound lytic murein transglycosylase F</fullName>
        <ecNumber evidence="8">4.2.2.n1</ecNumber>
    </recommendedName>
    <alternativeName>
        <fullName evidence="8">Murein lyase F</fullName>
    </alternativeName>
</protein>
<dbReference type="NCBIfam" id="NF008112">
    <property type="entry name" value="PRK10859.1"/>
    <property type="match status" value="1"/>
</dbReference>
<dbReference type="Pfam" id="PF01464">
    <property type="entry name" value="SLT"/>
    <property type="match status" value="1"/>
</dbReference>
<dbReference type="Gene3D" id="3.40.190.10">
    <property type="entry name" value="Periplasmic binding protein-like II"/>
    <property type="match status" value="2"/>
</dbReference>
<keyword evidence="6 8" id="KW-0456">Lyase</keyword>
<dbReference type="InterPro" id="IPR001638">
    <property type="entry name" value="Solute-binding_3/MltF_N"/>
</dbReference>
<reference evidence="10 11" key="1">
    <citation type="submission" date="2024-09" db="EMBL/GenBank/DDBJ databases">
        <authorList>
            <person name="Sun Q."/>
            <person name="Mori K."/>
        </authorList>
    </citation>
    <scope>NUCLEOTIDE SEQUENCE [LARGE SCALE GENOMIC DNA]</scope>
    <source>
        <strain evidence="10 11">ATCC 51285</strain>
    </source>
</reference>
<dbReference type="InterPro" id="IPR008258">
    <property type="entry name" value="Transglycosylase_SLT_dom_1"/>
</dbReference>
<sequence>MWMRGSHPFLFWLYLSLIILIPLIGSQQQVSQLTRIDERGVLKVATRNIPTAYFEDADGPAGFEYELLKTFADQRNLRLELKVVQNRNDLFELLRQRDVDMAAASLFLRPERQQSFPTSEPYAFAVSQVVYLGDDKTTPQSVAELIGKRILVQSGSAHAQRLQELQQEWPELDWMETEDMDVADMLEMLREQEADVLITDHMTLAIYAPLFPDIQVAFSLDAPKPLVWYLAPTMDDSLRLAIDQFLVHPETQVLIEKLREKYFEHTRRYDFTGIKAFRAHIQSRLPDYRNLFERYANQYQLDWQLLAAIGYQESKWDPKAVSPTGVKGLMMLTLPTAKAMGVSDRQDVEQSIAGGSRYMRYLIDLLPARIQEPDRTWLALAAYNVGIGHLEDARILTQRAGYNPDRWSDVRQFLPKLAHKRWYSQTKHGYARGWEPVIYVRNIRLYREILRLEQLPANTVIPAAKPKLPKIEVFKRIPPTL</sequence>
<name>A0ABV5ZBY9_9GAMM</name>
<dbReference type="Proteomes" id="UP001589628">
    <property type="component" value="Unassembled WGS sequence"/>
</dbReference>
<dbReference type="PANTHER" id="PTHR35936:SF32">
    <property type="entry name" value="MEMBRANE-BOUND LYTIC MUREIN TRANSGLYCOSYLASE F"/>
    <property type="match status" value="1"/>
</dbReference>
<keyword evidence="7 8" id="KW-0961">Cell wall biogenesis/degradation</keyword>
<keyword evidence="3 8" id="KW-0732">Signal</keyword>
<dbReference type="SMART" id="SM00062">
    <property type="entry name" value="PBPb"/>
    <property type="match status" value="1"/>
</dbReference>
<dbReference type="EC" id="4.2.2.n1" evidence="8"/>
<evidence type="ECO:0000256" key="8">
    <source>
        <dbReference type="HAMAP-Rule" id="MF_02016"/>
    </source>
</evidence>
<dbReference type="PROSITE" id="PS00922">
    <property type="entry name" value="TRANSGLYCOSYLASE"/>
    <property type="match status" value="1"/>
</dbReference>
<evidence type="ECO:0000256" key="2">
    <source>
        <dbReference type="ARBA" id="ARBA00010333"/>
    </source>
</evidence>
<keyword evidence="4 8" id="KW-0472">Membrane</keyword>
<keyword evidence="11" id="KW-1185">Reference proteome</keyword>
<dbReference type="EMBL" id="JBHLZN010000003">
    <property type="protein sequence ID" value="MFB9886805.1"/>
    <property type="molecule type" value="Genomic_DNA"/>
</dbReference>
<evidence type="ECO:0000256" key="4">
    <source>
        <dbReference type="ARBA" id="ARBA00023136"/>
    </source>
</evidence>
<evidence type="ECO:0000259" key="9">
    <source>
        <dbReference type="SMART" id="SM00062"/>
    </source>
</evidence>
<dbReference type="CDD" id="cd13403">
    <property type="entry name" value="MLTF-like"/>
    <property type="match status" value="1"/>
</dbReference>
<feature type="domain" description="Solute-binding protein family 3/N-terminal" evidence="9">
    <location>
        <begin position="41"/>
        <end position="266"/>
    </location>
</feature>
<comment type="caution">
    <text evidence="10">The sequence shown here is derived from an EMBL/GenBank/DDBJ whole genome shotgun (WGS) entry which is preliminary data.</text>
</comment>
<dbReference type="Pfam" id="PF00497">
    <property type="entry name" value="SBP_bac_3"/>
    <property type="match status" value="1"/>
</dbReference>
<comment type="similarity">
    <text evidence="8">In the N-terminal section; belongs to the bacterial solute-binding protein 3 family.</text>
</comment>
<feature type="active site" evidence="8">
    <location>
        <position position="313"/>
    </location>
</feature>
<evidence type="ECO:0000256" key="5">
    <source>
        <dbReference type="ARBA" id="ARBA00023237"/>
    </source>
</evidence>
<gene>
    <name evidence="8 10" type="primary">mltF</name>
    <name evidence="10" type="ORF">ACFFLH_10305</name>
</gene>
<proteinExistence type="inferred from homology"/>
<dbReference type="Gene3D" id="1.10.530.10">
    <property type="match status" value="1"/>
</dbReference>
<dbReference type="SUPFAM" id="SSF53955">
    <property type="entry name" value="Lysozyme-like"/>
    <property type="match status" value="1"/>
</dbReference>